<sequence>MGEHVNMDWGSADTRIRQRKTWSGRGAILDRNRQMIVSRGERGSENDGGLDVSSSDTPAREMRGRGQSRVVWSQRGDGDTFAGHVEGCELRMRGEVFTVAWRKLALQHVDQMRQRHGKPKKVVRQPQVLNMFLLVRGHGNSIDGMDGTFLASNAGLGSMVGQRCVEEEEKGQLMVPTRRVSWIAERAEQSV</sequence>
<feature type="region of interest" description="Disordered" evidence="1">
    <location>
        <begin position="38"/>
        <end position="71"/>
    </location>
</feature>
<dbReference type="Proteomes" id="UP000070700">
    <property type="component" value="Unassembled WGS sequence"/>
</dbReference>
<dbReference type="RefSeq" id="XP_018064161.1">
    <property type="nucleotide sequence ID" value="XM_018218877.1"/>
</dbReference>
<dbReference type="EMBL" id="KQ947431">
    <property type="protein sequence ID" value="KUJ09806.1"/>
    <property type="molecule type" value="Genomic_DNA"/>
</dbReference>
<dbReference type="InParanoid" id="A0A132BBN4"/>
<proteinExistence type="predicted"/>
<accession>A0A132BBN4</accession>
<dbReference type="KEGG" id="psco:LY89DRAFT_724195"/>
<gene>
    <name evidence="2" type="ORF">LY89DRAFT_724195</name>
</gene>
<evidence type="ECO:0000256" key="1">
    <source>
        <dbReference type="SAM" id="MobiDB-lite"/>
    </source>
</evidence>
<keyword evidence="3" id="KW-1185">Reference proteome</keyword>
<evidence type="ECO:0000313" key="2">
    <source>
        <dbReference type="EMBL" id="KUJ09806.1"/>
    </source>
</evidence>
<reference evidence="2 3" key="1">
    <citation type="submission" date="2015-10" db="EMBL/GenBank/DDBJ databases">
        <title>Full genome of DAOMC 229536 Phialocephala scopiformis, a fungal endophyte of spruce producing the potent anti-insectan compound rugulosin.</title>
        <authorList>
            <consortium name="DOE Joint Genome Institute"/>
            <person name="Walker A.K."/>
            <person name="Frasz S.L."/>
            <person name="Seifert K.A."/>
            <person name="Miller J.D."/>
            <person name="Mondo S.J."/>
            <person name="Labutti K."/>
            <person name="Lipzen A."/>
            <person name="Dockter R."/>
            <person name="Kennedy M."/>
            <person name="Grigoriev I.V."/>
            <person name="Spatafora J.W."/>
        </authorList>
    </citation>
    <scope>NUCLEOTIDE SEQUENCE [LARGE SCALE GENOMIC DNA]</scope>
    <source>
        <strain evidence="2 3">CBS 120377</strain>
    </source>
</reference>
<organism evidence="2 3">
    <name type="scientific">Mollisia scopiformis</name>
    <name type="common">Conifer needle endophyte fungus</name>
    <name type="synonym">Phialocephala scopiformis</name>
    <dbReference type="NCBI Taxonomy" id="149040"/>
    <lineage>
        <taxon>Eukaryota</taxon>
        <taxon>Fungi</taxon>
        <taxon>Dikarya</taxon>
        <taxon>Ascomycota</taxon>
        <taxon>Pezizomycotina</taxon>
        <taxon>Leotiomycetes</taxon>
        <taxon>Helotiales</taxon>
        <taxon>Mollisiaceae</taxon>
        <taxon>Mollisia</taxon>
    </lineage>
</organism>
<evidence type="ECO:0000313" key="3">
    <source>
        <dbReference type="Proteomes" id="UP000070700"/>
    </source>
</evidence>
<dbReference type="GeneID" id="28828603"/>
<dbReference type="AlphaFoldDB" id="A0A132BBN4"/>
<protein>
    <submittedName>
        <fullName evidence="2">Uncharacterized protein</fullName>
    </submittedName>
</protein>
<name>A0A132BBN4_MOLSC</name>